<organism evidence="6 7">
    <name type="scientific">Xanthoceras sorbifolium</name>
    <dbReference type="NCBI Taxonomy" id="99658"/>
    <lineage>
        <taxon>Eukaryota</taxon>
        <taxon>Viridiplantae</taxon>
        <taxon>Streptophyta</taxon>
        <taxon>Embryophyta</taxon>
        <taxon>Tracheophyta</taxon>
        <taxon>Spermatophyta</taxon>
        <taxon>Magnoliopsida</taxon>
        <taxon>eudicotyledons</taxon>
        <taxon>Gunneridae</taxon>
        <taxon>Pentapetalae</taxon>
        <taxon>rosids</taxon>
        <taxon>malvids</taxon>
        <taxon>Sapindales</taxon>
        <taxon>Sapindaceae</taxon>
        <taxon>Xanthoceroideae</taxon>
        <taxon>Xanthoceras</taxon>
    </lineage>
</organism>
<gene>
    <name evidence="6" type="ORF">JRO89_XS03G0182100</name>
</gene>
<dbReference type="EMBL" id="JAFEMO010000003">
    <property type="protein sequence ID" value="KAH7573626.1"/>
    <property type="molecule type" value="Genomic_DNA"/>
</dbReference>
<dbReference type="CDD" id="cd19908">
    <property type="entry name" value="DSRM_AtDRB-like_rpt2"/>
    <property type="match status" value="1"/>
</dbReference>
<evidence type="ECO:0000313" key="6">
    <source>
        <dbReference type="EMBL" id="KAH7573626.1"/>
    </source>
</evidence>
<evidence type="ECO:0000259" key="5">
    <source>
        <dbReference type="PROSITE" id="PS50137"/>
    </source>
</evidence>
<feature type="domain" description="DRBM" evidence="5">
    <location>
        <begin position="1"/>
        <end position="70"/>
    </location>
</feature>
<comment type="caution">
    <text evidence="6">The sequence shown here is derived from an EMBL/GenBank/DDBJ whole genome shotgun (WGS) entry which is preliminary data.</text>
</comment>
<dbReference type="InterPro" id="IPR014720">
    <property type="entry name" value="dsRBD_dom"/>
</dbReference>
<feature type="region of interest" description="Disordered" evidence="4">
    <location>
        <begin position="340"/>
        <end position="370"/>
    </location>
</feature>
<dbReference type="Proteomes" id="UP000827721">
    <property type="component" value="Unassembled WGS sequence"/>
</dbReference>
<dbReference type="PROSITE" id="PS50137">
    <property type="entry name" value="DS_RBD"/>
    <property type="match status" value="2"/>
</dbReference>
<dbReference type="Pfam" id="PF00035">
    <property type="entry name" value="dsrm"/>
    <property type="match status" value="2"/>
</dbReference>
<evidence type="ECO:0000256" key="1">
    <source>
        <dbReference type="ARBA" id="ARBA00022737"/>
    </source>
</evidence>
<keyword evidence="2 3" id="KW-0694">RNA-binding</keyword>
<feature type="region of interest" description="Disordered" evidence="4">
    <location>
        <begin position="481"/>
        <end position="529"/>
    </location>
</feature>
<dbReference type="SMART" id="SM00358">
    <property type="entry name" value="DSRM"/>
    <property type="match status" value="2"/>
</dbReference>
<feature type="compositionally biased region" description="Low complexity" evidence="4">
    <location>
        <begin position="487"/>
        <end position="502"/>
    </location>
</feature>
<name>A0ABQ8IAP7_9ROSI</name>
<feature type="region of interest" description="Disordered" evidence="4">
    <location>
        <begin position="159"/>
        <end position="178"/>
    </location>
</feature>
<evidence type="ECO:0000256" key="2">
    <source>
        <dbReference type="ARBA" id="ARBA00022884"/>
    </source>
</evidence>
<feature type="compositionally biased region" description="Basic and acidic residues" evidence="4">
    <location>
        <begin position="340"/>
        <end position="351"/>
    </location>
</feature>
<feature type="compositionally biased region" description="Polar residues" evidence="4">
    <location>
        <begin position="584"/>
        <end position="593"/>
    </location>
</feature>
<sequence length="593" mass="65019">MYKNQLQELAQRSCFNLPSYSCIREGPDHAPRFKAAVNFNGEIFGSPTFCSTLRQAEHAAAEVALNVLSNKGPSKALAARVLDETGVYKNLLQETVHRAGLKLPVYTTIRSGPGHVPVFSCTVELGGMSFTGEPAKTKKQAQKNAALTAWSALKNMSKSASSSSSFSPSPLSESGGNDEQEQVIIARYLATLKPPETNKTLQRERQLGQGSAPMGRDVISYSGGRSLYTLQHQNSPMSQFSPELSVYQTYSEARASEQWGRFLALSSLPTSPPRPQFFPIIRSIFQPDHGHYFLAQGQEPVPRVPEIGPFLCFSNHVMPVPVRSVSQVTIQEIDEHLQIDDKWPQSNRDSDSWNINSPSNVPRRSPSEVPNSLVSLNSHSQQRMQEMLQEIDKEESVGSAPTRNTIQFHGNQIEQGKFMNARFRPRAISTEGPRFRLQSPHGLDYMQPNIRPVNPPMASSSGSARGFTPASFAAPVTMRTSNAVSTSSLRPESSNPRSSNPRMRAAPPTRIPASACSSRPWPERRKNLGGTRSVNYMAPAVHIRSVVPVCSAPPAKRPPGPSLEGLFSGAEKKLEEPEPDIAALSSNLNKLQI</sequence>
<dbReference type="InterPro" id="IPR044451">
    <property type="entry name" value="AtDRB-like_DSRM_2"/>
</dbReference>
<keyword evidence="7" id="KW-1185">Reference proteome</keyword>
<dbReference type="PANTHER" id="PTHR46031:SF26">
    <property type="entry name" value="DOUBLE-STRANDED RNA-BINDING PROTEIN 2"/>
    <property type="match status" value="1"/>
</dbReference>
<accession>A0ABQ8IAP7</accession>
<feature type="domain" description="DRBM" evidence="5">
    <location>
        <begin position="87"/>
        <end position="155"/>
    </location>
</feature>
<feature type="compositionally biased region" description="Low complexity" evidence="4">
    <location>
        <begin position="356"/>
        <end position="370"/>
    </location>
</feature>
<dbReference type="Gene3D" id="3.30.160.20">
    <property type="match status" value="2"/>
</dbReference>
<dbReference type="InterPro" id="IPR044450">
    <property type="entry name" value="AtDRB-like_DSRM_1"/>
</dbReference>
<evidence type="ECO:0000256" key="3">
    <source>
        <dbReference type="PROSITE-ProRule" id="PRU00266"/>
    </source>
</evidence>
<dbReference type="PANTHER" id="PTHR46031">
    <property type="match status" value="1"/>
</dbReference>
<reference evidence="6 7" key="1">
    <citation type="submission" date="2021-02" db="EMBL/GenBank/DDBJ databases">
        <title>Plant Genome Project.</title>
        <authorList>
            <person name="Zhang R.-G."/>
        </authorList>
    </citation>
    <scope>NUCLEOTIDE SEQUENCE [LARGE SCALE GENOMIC DNA]</scope>
    <source>
        <tissue evidence="6">Leaves</tissue>
    </source>
</reference>
<feature type="compositionally biased region" description="Low complexity" evidence="4">
    <location>
        <begin position="159"/>
        <end position="174"/>
    </location>
</feature>
<dbReference type="SUPFAM" id="SSF54768">
    <property type="entry name" value="dsRNA-binding domain-like"/>
    <property type="match status" value="2"/>
</dbReference>
<protein>
    <recommendedName>
        <fullName evidence="5">DRBM domain-containing protein</fullName>
    </recommendedName>
</protein>
<evidence type="ECO:0000313" key="7">
    <source>
        <dbReference type="Proteomes" id="UP000827721"/>
    </source>
</evidence>
<evidence type="ECO:0000256" key="4">
    <source>
        <dbReference type="SAM" id="MobiDB-lite"/>
    </source>
</evidence>
<proteinExistence type="predicted"/>
<dbReference type="CDD" id="cd19907">
    <property type="entry name" value="DSRM_AtDRB-like_rpt1"/>
    <property type="match status" value="1"/>
</dbReference>
<feature type="region of interest" description="Disordered" evidence="4">
    <location>
        <begin position="551"/>
        <end position="593"/>
    </location>
</feature>
<keyword evidence="1" id="KW-0677">Repeat</keyword>